<name>A0A1B6FFJ7_9HEMI</name>
<sequence length="149" mass="16590">MLSGADVDSIKRLTSRKVHLLSGMCLLMVGTNDIIVGTPLNDFRAKLSALVNMLSTKCEVMLVTIPDTLFSQEKNSVIKSFNQTIKSFGTKRTVTILDFNSELKNYNPAIVLEHYYSNGKVDGIHINKFACSILGNMVEKHHSKRGEDK</sequence>
<dbReference type="InterPro" id="IPR013830">
    <property type="entry name" value="SGNH_hydro"/>
</dbReference>
<evidence type="ECO:0000313" key="2">
    <source>
        <dbReference type="EMBL" id="JAS48723.1"/>
    </source>
</evidence>
<organism evidence="2">
    <name type="scientific">Cuerna arida</name>
    <dbReference type="NCBI Taxonomy" id="1464854"/>
    <lineage>
        <taxon>Eukaryota</taxon>
        <taxon>Metazoa</taxon>
        <taxon>Ecdysozoa</taxon>
        <taxon>Arthropoda</taxon>
        <taxon>Hexapoda</taxon>
        <taxon>Insecta</taxon>
        <taxon>Pterygota</taxon>
        <taxon>Neoptera</taxon>
        <taxon>Paraneoptera</taxon>
        <taxon>Hemiptera</taxon>
        <taxon>Auchenorrhyncha</taxon>
        <taxon>Membracoidea</taxon>
        <taxon>Cicadellidae</taxon>
        <taxon>Cicadellinae</taxon>
        <taxon>Proconiini</taxon>
        <taxon>Cuerna</taxon>
    </lineage>
</organism>
<proteinExistence type="predicted"/>
<dbReference type="AlphaFoldDB" id="A0A1B6FFJ7"/>
<dbReference type="InterPro" id="IPR036514">
    <property type="entry name" value="SGNH_hydro_sf"/>
</dbReference>
<reference evidence="2" key="1">
    <citation type="submission" date="2015-11" db="EMBL/GenBank/DDBJ databases">
        <title>De novo transcriptome assembly of four potential Pierce s Disease insect vectors from Arizona vineyards.</title>
        <authorList>
            <person name="Tassone E.E."/>
        </authorList>
    </citation>
    <scope>NUCLEOTIDE SEQUENCE</scope>
</reference>
<evidence type="ECO:0000259" key="1">
    <source>
        <dbReference type="Pfam" id="PF13472"/>
    </source>
</evidence>
<dbReference type="EMBL" id="GECZ01021046">
    <property type="protein sequence ID" value="JAS48723.1"/>
    <property type="molecule type" value="Transcribed_RNA"/>
</dbReference>
<dbReference type="Pfam" id="PF13472">
    <property type="entry name" value="Lipase_GDSL_2"/>
    <property type="match status" value="1"/>
</dbReference>
<accession>A0A1B6FFJ7</accession>
<dbReference type="SUPFAM" id="SSF52266">
    <property type="entry name" value="SGNH hydrolase"/>
    <property type="match status" value="1"/>
</dbReference>
<dbReference type="Gene3D" id="3.40.50.1110">
    <property type="entry name" value="SGNH hydrolase"/>
    <property type="match status" value="1"/>
</dbReference>
<feature type="domain" description="SGNH hydrolase-type esterase" evidence="1">
    <location>
        <begin position="25"/>
        <end position="107"/>
    </location>
</feature>
<protein>
    <recommendedName>
        <fullName evidence="1">SGNH hydrolase-type esterase domain-containing protein</fullName>
    </recommendedName>
</protein>
<gene>
    <name evidence="2" type="ORF">g.3913</name>
</gene>